<dbReference type="InterPro" id="IPR036397">
    <property type="entry name" value="RNaseH_sf"/>
</dbReference>
<proteinExistence type="predicted"/>
<feature type="compositionally biased region" description="Basic residues" evidence="4">
    <location>
        <begin position="535"/>
        <end position="545"/>
    </location>
</feature>
<dbReference type="Pfam" id="PF03221">
    <property type="entry name" value="HTH_Tnp_Tc5"/>
    <property type="match status" value="1"/>
</dbReference>
<sequence>MVNISPRKKVARTQLKSERDQREEQIQAALLAVDQGRFKSLRAAAEHHHVPYKTLYNRKKGKKSRSEAFQDLQILSPGTEDVLVQHIRKQADFGFPVTPKELRQLAEQLLRQQTNNNDAQLGLNWVSAFKQRHPGLRGYYSCIMDVQRVLAGNPAVVEAYFDLLEQTIAEYNIVPQNIYNMDETGFLIGQSQARSIIIPKEDGKRQRFRSHPGTRETITVIECIGARGTPPLPMVIYRGKNHIQGWYRDHLEAKDWTFATSPNGWTDNDLGLEWLKDCFNKHTQQKAQGNYRLLILDGHGSHVTLEFIQQAWDFRIICLCLPPHATHLLQPLNVSIFGPLQNAFTAEVDKFAGANLSIGKNDFLKMYVKARRVITGSAATKAFKDVGIDTVINREKVLRHMPAWHRDSTPPSSAPQPEDTPTPSTSEEAKKLMAQLLSTLHQHQEEEQASLAYSHRQQRMWTKKFEKFVDRLFNQQVIDQARIQELTAAHANKRNALPGDMNRLSQARVLHQSDLPRLIAQREEQARKEAEKLACKARGKQRAKSKQVLPSLAPMAAQESQESDEEPVFPTSSQLPSFWPVQLPPPFLGSDQMIMVPPPSLPQASSSAIPLEPPFPSWQQQGPLLPRMPPFL</sequence>
<dbReference type="Gene3D" id="1.10.10.60">
    <property type="entry name" value="Homeodomain-like"/>
    <property type="match status" value="1"/>
</dbReference>
<dbReference type="EMBL" id="OOIN01000012">
    <property type="protein sequence ID" value="SPO25776.1"/>
    <property type="molecule type" value="Genomic_DNA"/>
</dbReference>
<keyword evidence="7" id="KW-1185">Reference proteome</keyword>
<dbReference type="Proteomes" id="UP000324022">
    <property type="component" value="Unassembled WGS sequence"/>
</dbReference>
<feature type="region of interest" description="Disordered" evidence="4">
    <location>
        <begin position="400"/>
        <end position="427"/>
    </location>
</feature>
<dbReference type="PROSITE" id="PS51253">
    <property type="entry name" value="HTH_CENPB"/>
    <property type="match status" value="1"/>
</dbReference>
<accession>A0A5C3E859</accession>
<dbReference type="InterPro" id="IPR006600">
    <property type="entry name" value="HTH_CenpB_DNA-bd_dom"/>
</dbReference>
<evidence type="ECO:0000313" key="6">
    <source>
        <dbReference type="EMBL" id="SPO25776.1"/>
    </source>
</evidence>
<keyword evidence="2" id="KW-0238">DNA-binding</keyword>
<dbReference type="InterPro" id="IPR007889">
    <property type="entry name" value="HTH_Psq"/>
</dbReference>
<dbReference type="Gene3D" id="3.30.420.10">
    <property type="entry name" value="Ribonuclease H-like superfamily/Ribonuclease H"/>
    <property type="match status" value="1"/>
</dbReference>
<comment type="subcellular location">
    <subcellularLocation>
        <location evidence="1">Nucleus</location>
    </subcellularLocation>
</comment>
<name>A0A5C3E859_9BASI</name>
<evidence type="ECO:0000259" key="5">
    <source>
        <dbReference type="PROSITE" id="PS51253"/>
    </source>
</evidence>
<evidence type="ECO:0000256" key="1">
    <source>
        <dbReference type="ARBA" id="ARBA00004123"/>
    </source>
</evidence>
<dbReference type="GO" id="GO:0003677">
    <property type="term" value="F:DNA binding"/>
    <property type="evidence" value="ECO:0007669"/>
    <property type="project" value="UniProtKB-KW"/>
</dbReference>
<keyword evidence="3" id="KW-0539">Nucleus</keyword>
<dbReference type="OrthoDB" id="3265672at2759"/>
<dbReference type="InterPro" id="IPR009057">
    <property type="entry name" value="Homeodomain-like_sf"/>
</dbReference>
<dbReference type="InterPro" id="IPR004875">
    <property type="entry name" value="DDE_SF_endonuclease_dom"/>
</dbReference>
<evidence type="ECO:0000313" key="7">
    <source>
        <dbReference type="Proteomes" id="UP000324022"/>
    </source>
</evidence>
<dbReference type="Pfam" id="PF03184">
    <property type="entry name" value="DDE_1"/>
    <property type="match status" value="1"/>
</dbReference>
<dbReference type="PANTHER" id="PTHR19303">
    <property type="entry name" value="TRANSPOSON"/>
    <property type="match status" value="1"/>
</dbReference>
<gene>
    <name evidence="6" type="ORF">UTRI_03141</name>
</gene>
<evidence type="ECO:0000256" key="2">
    <source>
        <dbReference type="ARBA" id="ARBA00023125"/>
    </source>
</evidence>
<dbReference type="Pfam" id="PF05225">
    <property type="entry name" value="HTH_psq"/>
    <property type="match status" value="1"/>
</dbReference>
<feature type="region of interest" description="Disordered" evidence="4">
    <location>
        <begin position="530"/>
        <end position="573"/>
    </location>
</feature>
<feature type="domain" description="HTH CENPB-type" evidence="5">
    <location>
        <begin position="67"/>
        <end position="139"/>
    </location>
</feature>
<dbReference type="AlphaFoldDB" id="A0A5C3E859"/>
<dbReference type="SUPFAM" id="SSF46689">
    <property type="entry name" value="Homeodomain-like"/>
    <property type="match status" value="1"/>
</dbReference>
<dbReference type="PANTHER" id="PTHR19303:SF74">
    <property type="entry name" value="POGO TRANSPOSABLE ELEMENT WITH KRAB DOMAIN"/>
    <property type="match status" value="1"/>
</dbReference>
<feature type="compositionally biased region" description="Basic residues" evidence="4">
    <location>
        <begin position="1"/>
        <end position="11"/>
    </location>
</feature>
<feature type="region of interest" description="Disordered" evidence="4">
    <location>
        <begin position="1"/>
        <end position="21"/>
    </location>
</feature>
<organism evidence="6 7">
    <name type="scientific">Ustilago trichophora</name>
    <dbReference type="NCBI Taxonomy" id="86804"/>
    <lineage>
        <taxon>Eukaryota</taxon>
        <taxon>Fungi</taxon>
        <taxon>Dikarya</taxon>
        <taxon>Basidiomycota</taxon>
        <taxon>Ustilaginomycotina</taxon>
        <taxon>Ustilaginomycetes</taxon>
        <taxon>Ustilaginales</taxon>
        <taxon>Ustilaginaceae</taxon>
        <taxon>Ustilago</taxon>
    </lineage>
</organism>
<protein>
    <recommendedName>
        <fullName evidence="5">HTH CENPB-type domain-containing protein</fullName>
    </recommendedName>
</protein>
<dbReference type="GO" id="GO:0005634">
    <property type="term" value="C:nucleus"/>
    <property type="evidence" value="ECO:0007669"/>
    <property type="project" value="UniProtKB-SubCell"/>
</dbReference>
<reference evidence="6 7" key="1">
    <citation type="submission" date="2018-03" db="EMBL/GenBank/DDBJ databases">
        <authorList>
            <person name="Guldener U."/>
        </authorList>
    </citation>
    <scope>NUCLEOTIDE SEQUENCE [LARGE SCALE GENOMIC DNA]</scope>
    <source>
        <strain evidence="6 7">NBRC100155</strain>
    </source>
</reference>
<dbReference type="InterPro" id="IPR050863">
    <property type="entry name" value="CenT-Element_Derived"/>
</dbReference>
<evidence type="ECO:0000256" key="3">
    <source>
        <dbReference type="ARBA" id="ARBA00023242"/>
    </source>
</evidence>
<evidence type="ECO:0000256" key="4">
    <source>
        <dbReference type="SAM" id="MobiDB-lite"/>
    </source>
</evidence>
<feature type="region of interest" description="Disordered" evidence="4">
    <location>
        <begin position="594"/>
        <end position="632"/>
    </location>
</feature>